<organism evidence="5 6">
    <name type="scientific">Scytalidium lignicola</name>
    <name type="common">Hyphomycete</name>
    <dbReference type="NCBI Taxonomy" id="5539"/>
    <lineage>
        <taxon>Eukaryota</taxon>
        <taxon>Fungi</taxon>
        <taxon>Dikarya</taxon>
        <taxon>Ascomycota</taxon>
        <taxon>Pezizomycotina</taxon>
        <taxon>Leotiomycetes</taxon>
        <taxon>Leotiomycetes incertae sedis</taxon>
        <taxon>Scytalidium</taxon>
    </lineage>
</organism>
<keyword evidence="1" id="KW-0238">DNA-binding</keyword>
<evidence type="ECO:0000256" key="2">
    <source>
        <dbReference type="ARBA" id="ARBA00023242"/>
    </source>
</evidence>
<dbReference type="SUPFAM" id="SSF46689">
    <property type="entry name" value="Homeodomain-like"/>
    <property type="match status" value="1"/>
</dbReference>
<evidence type="ECO:0000256" key="3">
    <source>
        <dbReference type="SAM" id="Coils"/>
    </source>
</evidence>
<dbReference type="AlphaFoldDB" id="A0A3E2HDH4"/>
<keyword evidence="3" id="KW-0175">Coiled coil</keyword>
<keyword evidence="6" id="KW-1185">Reference proteome</keyword>
<evidence type="ECO:0000256" key="1">
    <source>
        <dbReference type="ARBA" id="ARBA00023125"/>
    </source>
</evidence>
<dbReference type="InterPro" id="IPR007889">
    <property type="entry name" value="HTH_Psq"/>
</dbReference>
<feature type="coiled-coil region" evidence="3">
    <location>
        <begin position="300"/>
        <end position="327"/>
    </location>
</feature>
<evidence type="ECO:0000313" key="6">
    <source>
        <dbReference type="Proteomes" id="UP000258309"/>
    </source>
</evidence>
<feature type="non-terminal residue" evidence="5">
    <location>
        <position position="353"/>
    </location>
</feature>
<dbReference type="EMBL" id="NCSJ02000075">
    <property type="protein sequence ID" value="RFU31466.1"/>
    <property type="molecule type" value="Genomic_DNA"/>
</dbReference>
<dbReference type="Pfam" id="PF03221">
    <property type="entry name" value="HTH_Tnp_Tc5"/>
    <property type="match status" value="1"/>
</dbReference>
<gene>
    <name evidence="5" type="ORF">B7463_g4848</name>
</gene>
<keyword evidence="2" id="KW-0539">Nucleus</keyword>
<feature type="non-terminal residue" evidence="5">
    <location>
        <position position="1"/>
    </location>
</feature>
<comment type="caution">
    <text evidence="5">The sequence shown here is derived from an EMBL/GenBank/DDBJ whole genome shotgun (WGS) entry which is preliminary data.</text>
</comment>
<dbReference type="Proteomes" id="UP000258309">
    <property type="component" value="Unassembled WGS sequence"/>
</dbReference>
<name>A0A3E2HDH4_SCYLI</name>
<dbReference type="PROSITE" id="PS51253">
    <property type="entry name" value="HTH_CENPB"/>
    <property type="match status" value="1"/>
</dbReference>
<reference evidence="5 6" key="1">
    <citation type="submission" date="2018-05" db="EMBL/GenBank/DDBJ databases">
        <title>Draft genome sequence of Scytalidium lignicola DSM 105466, a ubiquitous saprotrophic fungus.</title>
        <authorList>
            <person name="Buettner E."/>
            <person name="Gebauer A.M."/>
            <person name="Hofrichter M."/>
            <person name="Liers C."/>
            <person name="Kellner H."/>
        </authorList>
    </citation>
    <scope>NUCLEOTIDE SEQUENCE [LARGE SCALE GENOMIC DNA]</scope>
    <source>
        <strain evidence="5 6">DSM 105466</strain>
    </source>
</reference>
<protein>
    <recommendedName>
        <fullName evidence="4">HTH CENPB-type domain-containing protein</fullName>
    </recommendedName>
</protein>
<sequence>MPKKPHAQQEGRIILAINALKNKQIKSIQAAARNFDVPLATLHNRMNGHPEAFSTYTKAFRMTQIEEKSLVRWIISMGTRGMPPRPSGVQSMANTLISERGEPTPPSPVGKNWVQRFLSRYAELTTKYIRKYNYQRAKCEDLKLIQQWFTQFLEIKAQYGILDEDIYNFDETSFAISTIATTKVVTASDCFGKPPFLQPVLDDHSSHNGFATTGLVLYDPEYVLAKLQVQVDKTPTPPGSTHNSNSRVRWILETPHNPIQLQLQSQTIHRLLKEQNSPLTPTKTALNQLVKGCELAMHNAVFLTKEIEELKAINASMQRKLRRSRKQLIYTGSLTRQEAQELAQSNAIAQNVV</sequence>
<dbReference type="STRING" id="5539.A0A3E2HDH4"/>
<dbReference type="InterPro" id="IPR009057">
    <property type="entry name" value="Homeodomain-like_sf"/>
</dbReference>
<evidence type="ECO:0000313" key="5">
    <source>
        <dbReference type="EMBL" id="RFU31466.1"/>
    </source>
</evidence>
<dbReference type="GO" id="GO:0003677">
    <property type="term" value="F:DNA binding"/>
    <property type="evidence" value="ECO:0007669"/>
    <property type="project" value="UniProtKB-KW"/>
</dbReference>
<accession>A0A3E2HDH4</accession>
<dbReference type="OrthoDB" id="5420958at2759"/>
<dbReference type="SMART" id="SM00674">
    <property type="entry name" value="CENPB"/>
    <property type="match status" value="1"/>
</dbReference>
<dbReference type="InterPro" id="IPR006600">
    <property type="entry name" value="HTH_CenpB_DNA-bd_dom"/>
</dbReference>
<feature type="domain" description="HTH CENPB-type" evidence="4">
    <location>
        <begin position="54"/>
        <end position="127"/>
    </location>
</feature>
<dbReference type="Pfam" id="PF05225">
    <property type="entry name" value="HTH_psq"/>
    <property type="match status" value="1"/>
</dbReference>
<evidence type="ECO:0000259" key="4">
    <source>
        <dbReference type="PROSITE" id="PS51253"/>
    </source>
</evidence>
<proteinExistence type="predicted"/>